<protein>
    <submittedName>
        <fullName evidence="2">Uncharacterized protein</fullName>
    </submittedName>
</protein>
<reference evidence="2 3" key="1">
    <citation type="journal article" date="2015" name="Proc. Natl. Acad. Sci. U.S.A.">
        <title>The resurrection genome of Boea hygrometrica: A blueprint for survival of dehydration.</title>
        <authorList>
            <person name="Xiao L."/>
            <person name="Yang G."/>
            <person name="Zhang L."/>
            <person name="Yang X."/>
            <person name="Zhao S."/>
            <person name="Ji Z."/>
            <person name="Zhou Q."/>
            <person name="Hu M."/>
            <person name="Wang Y."/>
            <person name="Chen M."/>
            <person name="Xu Y."/>
            <person name="Jin H."/>
            <person name="Xiao X."/>
            <person name="Hu G."/>
            <person name="Bao F."/>
            <person name="Hu Y."/>
            <person name="Wan P."/>
            <person name="Li L."/>
            <person name="Deng X."/>
            <person name="Kuang T."/>
            <person name="Xiang C."/>
            <person name="Zhu J.K."/>
            <person name="Oliver M.J."/>
            <person name="He Y."/>
        </authorList>
    </citation>
    <scope>NUCLEOTIDE SEQUENCE [LARGE SCALE GENOMIC DNA]</scope>
    <source>
        <strain evidence="3">cv. XS01</strain>
    </source>
</reference>
<name>A0A2Z7CI69_9LAMI</name>
<evidence type="ECO:0000313" key="2">
    <source>
        <dbReference type="EMBL" id="KZV46720.1"/>
    </source>
</evidence>
<feature type="compositionally biased region" description="Polar residues" evidence="1">
    <location>
        <begin position="166"/>
        <end position="182"/>
    </location>
</feature>
<organism evidence="2 3">
    <name type="scientific">Dorcoceras hygrometricum</name>
    <dbReference type="NCBI Taxonomy" id="472368"/>
    <lineage>
        <taxon>Eukaryota</taxon>
        <taxon>Viridiplantae</taxon>
        <taxon>Streptophyta</taxon>
        <taxon>Embryophyta</taxon>
        <taxon>Tracheophyta</taxon>
        <taxon>Spermatophyta</taxon>
        <taxon>Magnoliopsida</taxon>
        <taxon>eudicotyledons</taxon>
        <taxon>Gunneridae</taxon>
        <taxon>Pentapetalae</taxon>
        <taxon>asterids</taxon>
        <taxon>lamiids</taxon>
        <taxon>Lamiales</taxon>
        <taxon>Gesneriaceae</taxon>
        <taxon>Didymocarpoideae</taxon>
        <taxon>Trichosporeae</taxon>
        <taxon>Loxocarpinae</taxon>
        <taxon>Dorcoceras</taxon>
    </lineage>
</organism>
<evidence type="ECO:0000313" key="3">
    <source>
        <dbReference type="Proteomes" id="UP000250235"/>
    </source>
</evidence>
<feature type="region of interest" description="Disordered" evidence="1">
    <location>
        <begin position="89"/>
        <end position="139"/>
    </location>
</feature>
<dbReference type="Proteomes" id="UP000250235">
    <property type="component" value="Unassembled WGS sequence"/>
</dbReference>
<keyword evidence="3" id="KW-1185">Reference proteome</keyword>
<dbReference type="EMBL" id="KQ995397">
    <property type="protein sequence ID" value="KZV46720.1"/>
    <property type="molecule type" value="Genomic_DNA"/>
</dbReference>
<feature type="region of interest" description="Disordered" evidence="1">
    <location>
        <begin position="164"/>
        <end position="184"/>
    </location>
</feature>
<gene>
    <name evidence="2" type="ORF">F511_13745</name>
</gene>
<dbReference type="AlphaFoldDB" id="A0A2Z7CI69"/>
<feature type="compositionally biased region" description="Polar residues" evidence="1">
    <location>
        <begin position="106"/>
        <end position="125"/>
    </location>
</feature>
<proteinExistence type="predicted"/>
<evidence type="ECO:0000256" key="1">
    <source>
        <dbReference type="SAM" id="MobiDB-lite"/>
    </source>
</evidence>
<sequence length="199" mass="22539">MQMLCMSNMATAEGYNHSREPKNSGIDQQLTTDSAKIVATMCVQAYGNYPLISTPHPIPDAAQLLNLPLPTHELWVRAKQIHYLLSQTQATTQGPKHRKATAGSYKLNQRYPTPSNSAESSNQHKTGSEHLPQQARTEPDTYANRLQGKCRRTTHQLQEEVRKQYQNEASQQEESNDTTLTSIGAVYRRQSKKIRFDEQ</sequence>
<accession>A0A2Z7CI69</accession>